<proteinExistence type="predicted"/>
<gene>
    <name evidence="1" type="ORF">Vretimale_8888</name>
</gene>
<comment type="caution">
    <text evidence="1">The sequence shown here is derived from an EMBL/GenBank/DDBJ whole genome shotgun (WGS) entry which is preliminary data.</text>
</comment>
<dbReference type="Proteomes" id="UP000722791">
    <property type="component" value="Unassembled WGS sequence"/>
</dbReference>
<sequence>MQQRLSCNHGYRARGLVLPCLMLKPSNHPGQKQEAAGPQAVKGVLLALSGWFSRAGWVGPFDPVSRTGNPCECPWVSDYRKEYTRLQMVGGYEEVLAVPMTEEKRIWPPVPVSAGPGHVCN</sequence>
<protein>
    <submittedName>
        <fullName evidence="1">Uncharacterized protein</fullName>
    </submittedName>
</protein>
<reference evidence="1" key="1">
    <citation type="journal article" date="2021" name="Proc. Natl. Acad. Sci. U.S.A.">
        <title>Three genomes in the algal genus Volvox reveal the fate of a haploid sex-determining region after a transition to homothallism.</title>
        <authorList>
            <person name="Yamamoto K."/>
            <person name="Hamaji T."/>
            <person name="Kawai-Toyooka H."/>
            <person name="Matsuzaki R."/>
            <person name="Takahashi F."/>
            <person name="Nishimura Y."/>
            <person name="Kawachi M."/>
            <person name="Noguchi H."/>
            <person name="Minakuchi Y."/>
            <person name="Umen J.G."/>
            <person name="Toyoda A."/>
            <person name="Nozaki H."/>
        </authorList>
    </citation>
    <scope>NUCLEOTIDE SEQUENCE</scope>
    <source>
        <strain evidence="1">NIES-3785</strain>
    </source>
</reference>
<dbReference type="EMBL" id="BNCQ01000016">
    <property type="protein sequence ID" value="GIM04310.1"/>
    <property type="molecule type" value="Genomic_DNA"/>
</dbReference>
<dbReference type="AlphaFoldDB" id="A0A8J4GCF4"/>
<evidence type="ECO:0000313" key="1">
    <source>
        <dbReference type="EMBL" id="GIM04310.1"/>
    </source>
</evidence>
<name>A0A8J4GCF4_9CHLO</name>
<organism evidence="1 2">
    <name type="scientific">Volvox reticuliferus</name>
    <dbReference type="NCBI Taxonomy" id="1737510"/>
    <lineage>
        <taxon>Eukaryota</taxon>
        <taxon>Viridiplantae</taxon>
        <taxon>Chlorophyta</taxon>
        <taxon>core chlorophytes</taxon>
        <taxon>Chlorophyceae</taxon>
        <taxon>CS clade</taxon>
        <taxon>Chlamydomonadales</taxon>
        <taxon>Volvocaceae</taxon>
        <taxon>Volvox</taxon>
    </lineage>
</organism>
<evidence type="ECO:0000313" key="2">
    <source>
        <dbReference type="Proteomes" id="UP000722791"/>
    </source>
</evidence>
<accession>A0A8J4GCF4</accession>